<dbReference type="PANTHER" id="PTHR43031:SF1">
    <property type="entry name" value="PYRIDINE NUCLEOTIDE-DISULPHIDE OXIDOREDUCTASE"/>
    <property type="match status" value="1"/>
</dbReference>
<evidence type="ECO:0000313" key="3">
    <source>
        <dbReference type="Proteomes" id="UP000287502"/>
    </source>
</evidence>
<dbReference type="PANTHER" id="PTHR43031">
    <property type="entry name" value="FAD-DEPENDENT OXIDOREDUCTASE"/>
    <property type="match status" value="1"/>
</dbReference>
<organism evidence="2 3">
    <name type="scientific">Geovibrio thiophilus</name>
    <dbReference type="NCBI Taxonomy" id="139438"/>
    <lineage>
        <taxon>Bacteria</taxon>
        <taxon>Pseudomonadati</taxon>
        <taxon>Deferribacterota</taxon>
        <taxon>Deferribacteres</taxon>
        <taxon>Deferribacterales</taxon>
        <taxon>Geovibrionaceae</taxon>
        <taxon>Geovibrio</taxon>
    </lineage>
</organism>
<dbReference type="SUPFAM" id="SSF52821">
    <property type="entry name" value="Rhodanese/Cell cycle control phosphatase"/>
    <property type="match status" value="1"/>
</dbReference>
<dbReference type="OrthoDB" id="9800872at2"/>
<feature type="domain" description="Rhodanese" evidence="1">
    <location>
        <begin position="47"/>
        <end position="131"/>
    </location>
</feature>
<dbReference type="SMART" id="SM00450">
    <property type="entry name" value="RHOD"/>
    <property type="match status" value="1"/>
</dbReference>
<dbReference type="KEGG" id="gtl:EP073_13180"/>
<keyword evidence="3" id="KW-1185">Reference proteome</keyword>
<dbReference type="CDD" id="cd00158">
    <property type="entry name" value="RHOD"/>
    <property type="match status" value="1"/>
</dbReference>
<dbReference type="Proteomes" id="UP000287502">
    <property type="component" value="Chromosome"/>
</dbReference>
<proteinExistence type="predicted"/>
<evidence type="ECO:0000259" key="1">
    <source>
        <dbReference type="PROSITE" id="PS50206"/>
    </source>
</evidence>
<reference evidence="2 3" key="1">
    <citation type="submission" date="2019-01" db="EMBL/GenBank/DDBJ databases">
        <title>Geovibrio thiophilus DSM 11263, complete genome.</title>
        <authorList>
            <person name="Spring S."/>
            <person name="Bunk B."/>
            <person name="Sproer C."/>
        </authorList>
    </citation>
    <scope>NUCLEOTIDE SEQUENCE [LARGE SCALE GENOMIC DNA]</scope>
    <source>
        <strain evidence="2 3">DSM 11263</strain>
    </source>
</reference>
<dbReference type="Gene3D" id="3.40.250.10">
    <property type="entry name" value="Rhodanese-like domain"/>
    <property type="match status" value="1"/>
</dbReference>
<dbReference type="InterPro" id="IPR001763">
    <property type="entry name" value="Rhodanese-like_dom"/>
</dbReference>
<evidence type="ECO:0000313" key="2">
    <source>
        <dbReference type="EMBL" id="QAR34321.1"/>
    </source>
</evidence>
<dbReference type="AlphaFoldDB" id="A0A3R5XZ76"/>
<dbReference type="Pfam" id="PF00581">
    <property type="entry name" value="Rhodanese"/>
    <property type="match status" value="1"/>
</dbReference>
<dbReference type="RefSeq" id="WP_128467626.1">
    <property type="nucleotide sequence ID" value="NZ_CP035108.1"/>
</dbReference>
<sequence>MLQSLLIGLGGALLLVIFSLIYSSMTRREDIETGAIDFDDLMHMLKTKQNLRLIDLSDSAHFRMHHLKGAENIPPRAFRNLAGELLDERRTVLYCKSGRECRLAYQFLKEKGYKTDNLYYLDAQMIYTSVYKPKEAI</sequence>
<dbReference type="InterPro" id="IPR036873">
    <property type="entry name" value="Rhodanese-like_dom_sf"/>
</dbReference>
<dbReference type="PROSITE" id="PS50206">
    <property type="entry name" value="RHODANESE_3"/>
    <property type="match status" value="1"/>
</dbReference>
<protein>
    <submittedName>
        <fullName evidence="2">Rhodanese-like domain-containing protein</fullName>
    </submittedName>
</protein>
<dbReference type="EMBL" id="CP035108">
    <property type="protein sequence ID" value="QAR34321.1"/>
    <property type="molecule type" value="Genomic_DNA"/>
</dbReference>
<gene>
    <name evidence="2" type="ORF">EP073_13180</name>
</gene>
<name>A0A3R5XZ76_9BACT</name>
<dbReference type="InterPro" id="IPR050229">
    <property type="entry name" value="GlpE_sulfurtransferase"/>
</dbReference>
<accession>A0A3R5XZ76</accession>